<protein>
    <recommendedName>
        <fullName evidence="4">F-box domain-containing protein</fullName>
    </recommendedName>
</protein>
<gene>
    <name evidence="2" type="ORF">K435DRAFT_962395</name>
</gene>
<evidence type="ECO:0000313" key="2">
    <source>
        <dbReference type="EMBL" id="THV03513.1"/>
    </source>
</evidence>
<dbReference type="AlphaFoldDB" id="A0A4S8MKX8"/>
<feature type="compositionally biased region" description="Basic and acidic residues" evidence="1">
    <location>
        <begin position="96"/>
        <end position="105"/>
    </location>
</feature>
<sequence length="519" mass="59011">MMTSRIESKAGPSKKLQSGSVSKPNVQNLQMKKRESVALATVNKTLSNGPGRHKSEPKSVTTNLKDRAPFGSNTNKKSVAGVSKASVPRSAQTPKSKAEASVKKKNDPAPVLSSLLDLPDELLLLIVQEIARNGTVTIRVPELFTRRSVSSIPGGSANKQAPIYHLSLTSRRLRNICSEFMFQGIEFLFRCSGRIILSRDIEHLSRTFQRHVKDHSSIRRASFSTRPETGFVDNARLLRPFILNVIQKCQNLQRITLPNFFTLDQWQDDLELLQAVNDHPSPNLSIVYPKINSWNTIFVGTASSVYSKVSFSRVVLRSLDVSHQNEAAARSYEILLGRGLRIQRLDRSYWYSERWPWSHMTYAGLQTVTGWFPSWRPIERFLNAHPLLGRFGIYVGEEGSRDFSKDEISWLATNIPGIRELFDNFHNLQQTTSTYIWKLTHLTLVRPNRIGVWKLEEVHVCYRQRQLDDILAVAKHLRSLLPVQVQRVLIDKSLEMTETDMACITSALAKRGLKVRWLN</sequence>
<keyword evidence="3" id="KW-1185">Reference proteome</keyword>
<feature type="compositionally biased region" description="Polar residues" evidence="1">
    <location>
        <begin position="15"/>
        <end position="30"/>
    </location>
</feature>
<evidence type="ECO:0000313" key="3">
    <source>
        <dbReference type="Proteomes" id="UP000297245"/>
    </source>
</evidence>
<dbReference type="Proteomes" id="UP000297245">
    <property type="component" value="Unassembled WGS sequence"/>
</dbReference>
<feature type="region of interest" description="Disordered" evidence="1">
    <location>
        <begin position="1"/>
        <end position="105"/>
    </location>
</feature>
<evidence type="ECO:0000256" key="1">
    <source>
        <dbReference type="SAM" id="MobiDB-lite"/>
    </source>
</evidence>
<name>A0A4S8MKX8_DENBC</name>
<organism evidence="2 3">
    <name type="scientific">Dendrothele bispora (strain CBS 962.96)</name>
    <dbReference type="NCBI Taxonomy" id="1314807"/>
    <lineage>
        <taxon>Eukaryota</taxon>
        <taxon>Fungi</taxon>
        <taxon>Dikarya</taxon>
        <taxon>Basidiomycota</taxon>
        <taxon>Agaricomycotina</taxon>
        <taxon>Agaricomycetes</taxon>
        <taxon>Agaricomycetidae</taxon>
        <taxon>Agaricales</taxon>
        <taxon>Agaricales incertae sedis</taxon>
        <taxon>Dendrothele</taxon>
    </lineage>
</organism>
<dbReference type="EMBL" id="ML179066">
    <property type="protein sequence ID" value="THV03513.1"/>
    <property type="molecule type" value="Genomic_DNA"/>
</dbReference>
<accession>A0A4S8MKX8</accession>
<reference evidence="2 3" key="1">
    <citation type="journal article" date="2019" name="Nat. Ecol. Evol.">
        <title>Megaphylogeny resolves global patterns of mushroom evolution.</title>
        <authorList>
            <person name="Varga T."/>
            <person name="Krizsan K."/>
            <person name="Foldi C."/>
            <person name="Dima B."/>
            <person name="Sanchez-Garcia M."/>
            <person name="Sanchez-Ramirez S."/>
            <person name="Szollosi G.J."/>
            <person name="Szarkandi J.G."/>
            <person name="Papp V."/>
            <person name="Albert L."/>
            <person name="Andreopoulos W."/>
            <person name="Angelini C."/>
            <person name="Antonin V."/>
            <person name="Barry K.W."/>
            <person name="Bougher N.L."/>
            <person name="Buchanan P."/>
            <person name="Buyck B."/>
            <person name="Bense V."/>
            <person name="Catcheside P."/>
            <person name="Chovatia M."/>
            <person name="Cooper J."/>
            <person name="Damon W."/>
            <person name="Desjardin D."/>
            <person name="Finy P."/>
            <person name="Geml J."/>
            <person name="Haridas S."/>
            <person name="Hughes K."/>
            <person name="Justo A."/>
            <person name="Karasinski D."/>
            <person name="Kautmanova I."/>
            <person name="Kiss B."/>
            <person name="Kocsube S."/>
            <person name="Kotiranta H."/>
            <person name="LaButti K.M."/>
            <person name="Lechner B.E."/>
            <person name="Liimatainen K."/>
            <person name="Lipzen A."/>
            <person name="Lukacs Z."/>
            <person name="Mihaltcheva S."/>
            <person name="Morgado L.N."/>
            <person name="Niskanen T."/>
            <person name="Noordeloos M.E."/>
            <person name="Ohm R.A."/>
            <person name="Ortiz-Santana B."/>
            <person name="Ovrebo C."/>
            <person name="Racz N."/>
            <person name="Riley R."/>
            <person name="Savchenko A."/>
            <person name="Shiryaev A."/>
            <person name="Soop K."/>
            <person name="Spirin V."/>
            <person name="Szebenyi C."/>
            <person name="Tomsovsky M."/>
            <person name="Tulloss R.E."/>
            <person name="Uehling J."/>
            <person name="Grigoriev I.V."/>
            <person name="Vagvolgyi C."/>
            <person name="Papp T."/>
            <person name="Martin F.M."/>
            <person name="Miettinen O."/>
            <person name="Hibbett D.S."/>
            <person name="Nagy L.G."/>
        </authorList>
    </citation>
    <scope>NUCLEOTIDE SEQUENCE [LARGE SCALE GENOMIC DNA]</scope>
    <source>
        <strain evidence="2 3">CBS 962.96</strain>
    </source>
</reference>
<evidence type="ECO:0008006" key="4">
    <source>
        <dbReference type="Google" id="ProtNLM"/>
    </source>
</evidence>
<proteinExistence type="predicted"/>